<dbReference type="InterPro" id="IPR019811">
    <property type="entry name" value="HDH_CS"/>
</dbReference>
<keyword evidence="8 13" id="KW-0521">NADP</keyword>
<dbReference type="Proteomes" id="UP000824755">
    <property type="component" value="Chromosome"/>
</dbReference>
<dbReference type="EC" id="1.1.1.3" evidence="5 13"/>
<evidence type="ECO:0000256" key="5">
    <source>
        <dbReference type="ARBA" id="ARBA00013213"/>
    </source>
</evidence>
<dbReference type="PANTHER" id="PTHR43070:SF5">
    <property type="entry name" value="HOMOSERINE DEHYDROGENASE"/>
    <property type="match status" value="1"/>
</dbReference>
<evidence type="ECO:0000259" key="16">
    <source>
        <dbReference type="Pfam" id="PF03447"/>
    </source>
</evidence>
<organism evidence="17 18">
    <name type="scientific">Lysobacter soyae</name>
    <dbReference type="NCBI Taxonomy" id="2764185"/>
    <lineage>
        <taxon>Bacteria</taxon>
        <taxon>Pseudomonadati</taxon>
        <taxon>Pseudomonadota</taxon>
        <taxon>Gammaproteobacteria</taxon>
        <taxon>Lysobacterales</taxon>
        <taxon>Lysobacteraceae</taxon>
        <taxon>Lysobacter</taxon>
    </lineage>
</organism>
<evidence type="ECO:0000256" key="10">
    <source>
        <dbReference type="ARBA" id="ARBA00023167"/>
    </source>
</evidence>
<keyword evidence="7 13" id="KW-0791">Threonine biosynthesis</keyword>
<dbReference type="InterPro" id="IPR005106">
    <property type="entry name" value="Asp/hSer_DH_NAD-bd"/>
</dbReference>
<gene>
    <name evidence="17" type="ORF">H8L67_02765</name>
</gene>
<dbReference type="PROSITE" id="PS01042">
    <property type="entry name" value="HOMOSER_DHGENASE"/>
    <property type="match status" value="1"/>
</dbReference>
<reference evidence="17 18" key="1">
    <citation type="submission" date="2021-08" db="EMBL/GenBank/DDBJ databases">
        <title>Lysobacter sp. strain CJ11 Genome sequencing and assembly.</title>
        <authorList>
            <person name="Kim I."/>
        </authorList>
    </citation>
    <scope>NUCLEOTIDE SEQUENCE [LARGE SCALE GENOMIC DNA]</scope>
    <source>
        <strain evidence="17 18">CJ11</strain>
    </source>
</reference>
<dbReference type="InterPro" id="IPR036291">
    <property type="entry name" value="NAD(P)-bd_dom_sf"/>
</dbReference>
<evidence type="ECO:0000256" key="2">
    <source>
        <dbReference type="ARBA" id="ARBA00005056"/>
    </source>
</evidence>
<dbReference type="InterPro" id="IPR001342">
    <property type="entry name" value="HDH_cat"/>
</dbReference>
<accession>A0ABX8WRI5</accession>
<comment type="similarity">
    <text evidence="4 13 14">Belongs to the homoserine dehydrogenase family.</text>
</comment>
<evidence type="ECO:0000256" key="6">
    <source>
        <dbReference type="ARBA" id="ARBA00022605"/>
    </source>
</evidence>
<evidence type="ECO:0000256" key="9">
    <source>
        <dbReference type="ARBA" id="ARBA00023002"/>
    </source>
</evidence>
<dbReference type="Gene3D" id="3.30.360.10">
    <property type="entry name" value="Dihydrodipicolinate Reductase, domain 2"/>
    <property type="match status" value="1"/>
</dbReference>
<dbReference type="SUPFAM" id="SSF51735">
    <property type="entry name" value="NAD(P)-binding Rossmann-fold domains"/>
    <property type="match status" value="1"/>
</dbReference>
<comment type="cofactor">
    <cofactor evidence="1">
        <name>a metal cation</name>
        <dbReference type="ChEBI" id="CHEBI:25213"/>
    </cofactor>
</comment>
<evidence type="ECO:0000256" key="11">
    <source>
        <dbReference type="ARBA" id="ARBA00048841"/>
    </source>
</evidence>
<comment type="pathway">
    <text evidence="2">Amino-acid biosynthesis; L-threonine biosynthesis; L-threonine from L-aspartate: step 3/5.</text>
</comment>
<evidence type="ECO:0000259" key="15">
    <source>
        <dbReference type="Pfam" id="PF00742"/>
    </source>
</evidence>
<evidence type="ECO:0000256" key="14">
    <source>
        <dbReference type="RuleBase" id="RU004171"/>
    </source>
</evidence>
<dbReference type="InterPro" id="IPR011147">
    <property type="entry name" value="Bifunc_Aspkin/hSer_DH"/>
</dbReference>
<dbReference type="EMBL" id="CP080544">
    <property type="protein sequence ID" value="QYR53449.1"/>
    <property type="molecule type" value="Genomic_DNA"/>
</dbReference>
<dbReference type="InterPro" id="IPR022697">
    <property type="entry name" value="HDH_short"/>
</dbReference>
<evidence type="ECO:0000256" key="1">
    <source>
        <dbReference type="ARBA" id="ARBA00001920"/>
    </source>
</evidence>
<comment type="pathway">
    <text evidence="3">Amino-acid biosynthesis; L-methionine biosynthesis via de novo pathway; L-homoserine from L-aspartate: step 3/3.</text>
</comment>
<dbReference type="Gene3D" id="3.40.50.720">
    <property type="entry name" value="NAD(P)-binding Rossmann-like Domain"/>
    <property type="match status" value="1"/>
</dbReference>
<dbReference type="PANTHER" id="PTHR43070">
    <property type="match status" value="1"/>
</dbReference>
<evidence type="ECO:0000256" key="13">
    <source>
        <dbReference type="PIRNR" id="PIRNR036497"/>
    </source>
</evidence>
<evidence type="ECO:0000256" key="8">
    <source>
        <dbReference type="ARBA" id="ARBA00022857"/>
    </source>
</evidence>
<feature type="domain" description="Aspartate/homoserine dehydrogenase NAD-binding" evidence="16">
    <location>
        <begin position="22"/>
        <end position="146"/>
    </location>
</feature>
<evidence type="ECO:0000256" key="12">
    <source>
        <dbReference type="ARBA" id="ARBA00049031"/>
    </source>
</evidence>
<dbReference type="Pfam" id="PF00742">
    <property type="entry name" value="Homoserine_dh"/>
    <property type="match status" value="1"/>
</dbReference>
<sequence length="363" mass="38331">MNVSPLRASHPVPASQRITLLGTGTVGRAFVARHVALNARGMTLPPLAGIANTRGFSRIDCDCPNAVLNQLRDSEAPSASEWIADAVFGPGDIVVDASASDVIAQQHAGWLRGGAHVVTACKLGAGTSRVRWQDIRDAQAETGARYGDSATVGAGLPLLRTLRELAAGGDRITAVAGVLSGSLAYLMNNFDGMRPFSSFVHAAHAAGYTEPDPRDDLSGEDVRRKVLILARAAGLALDVEDVQVDSLVPLGLQPLSRAAFFERLPEIDAQMRAKFARAHKKGEVLKHIGRFEFLTDGTLIARVGLTSLPASHALAAGAGTDNRVAIWTDRYCENPLVIQGPGAGPEVTAGALLDDVLTIQRHH</sequence>
<comment type="catalytic activity">
    <reaction evidence="11">
        <text>L-homoserine + NADP(+) = L-aspartate 4-semialdehyde + NADPH + H(+)</text>
        <dbReference type="Rhea" id="RHEA:15761"/>
        <dbReference type="ChEBI" id="CHEBI:15378"/>
        <dbReference type="ChEBI" id="CHEBI:57476"/>
        <dbReference type="ChEBI" id="CHEBI:57783"/>
        <dbReference type="ChEBI" id="CHEBI:58349"/>
        <dbReference type="ChEBI" id="CHEBI:537519"/>
        <dbReference type="EC" id="1.1.1.3"/>
    </reaction>
    <physiologicalReaction direction="right-to-left" evidence="11">
        <dbReference type="Rhea" id="RHEA:15763"/>
    </physiologicalReaction>
</comment>
<proteinExistence type="inferred from homology"/>
<keyword evidence="18" id="KW-1185">Reference proteome</keyword>
<evidence type="ECO:0000256" key="3">
    <source>
        <dbReference type="ARBA" id="ARBA00005062"/>
    </source>
</evidence>
<keyword evidence="6 13" id="KW-0028">Amino-acid biosynthesis</keyword>
<keyword evidence="10 13" id="KW-0486">Methionine biosynthesis</keyword>
<dbReference type="Pfam" id="PF03447">
    <property type="entry name" value="NAD_binding_3"/>
    <property type="match status" value="1"/>
</dbReference>
<name>A0ABX8WRI5_9GAMM</name>
<evidence type="ECO:0000256" key="7">
    <source>
        <dbReference type="ARBA" id="ARBA00022697"/>
    </source>
</evidence>
<evidence type="ECO:0000256" key="4">
    <source>
        <dbReference type="ARBA" id="ARBA00006753"/>
    </source>
</evidence>
<feature type="domain" description="Homoserine dehydrogenase catalytic" evidence="15">
    <location>
        <begin position="157"/>
        <end position="357"/>
    </location>
</feature>
<evidence type="ECO:0000313" key="17">
    <source>
        <dbReference type="EMBL" id="QYR53449.1"/>
    </source>
</evidence>
<evidence type="ECO:0000313" key="18">
    <source>
        <dbReference type="Proteomes" id="UP000824755"/>
    </source>
</evidence>
<protein>
    <recommendedName>
        <fullName evidence="5 13">Homoserine dehydrogenase</fullName>
        <shortName evidence="13">HDH</shortName>
        <ecNumber evidence="5 13">1.1.1.3</ecNumber>
    </recommendedName>
</protein>
<dbReference type="SUPFAM" id="SSF55347">
    <property type="entry name" value="Glyceraldehyde-3-phosphate dehydrogenase-like, C-terminal domain"/>
    <property type="match status" value="1"/>
</dbReference>
<keyword evidence="9 13" id="KW-0560">Oxidoreductase</keyword>
<comment type="catalytic activity">
    <reaction evidence="12">
        <text>L-homoserine + NAD(+) = L-aspartate 4-semialdehyde + NADH + H(+)</text>
        <dbReference type="Rhea" id="RHEA:15757"/>
        <dbReference type="ChEBI" id="CHEBI:15378"/>
        <dbReference type="ChEBI" id="CHEBI:57476"/>
        <dbReference type="ChEBI" id="CHEBI:57540"/>
        <dbReference type="ChEBI" id="CHEBI:57945"/>
        <dbReference type="ChEBI" id="CHEBI:537519"/>
        <dbReference type="EC" id="1.1.1.3"/>
    </reaction>
    <physiologicalReaction direction="right-to-left" evidence="12">
        <dbReference type="Rhea" id="RHEA:15759"/>
    </physiologicalReaction>
</comment>
<dbReference type="PIRSF" id="PIRSF036497">
    <property type="entry name" value="HDH_short"/>
    <property type="match status" value="1"/>
</dbReference>